<organism evidence="2 3">
    <name type="scientific">Hallella mizrahii</name>
    <dbReference type="NCBI Taxonomy" id="2606637"/>
    <lineage>
        <taxon>Bacteria</taxon>
        <taxon>Pseudomonadati</taxon>
        <taxon>Bacteroidota</taxon>
        <taxon>Bacteroidia</taxon>
        <taxon>Bacteroidales</taxon>
        <taxon>Prevotellaceae</taxon>
        <taxon>Hallella</taxon>
    </lineage>
</organism>
<reference evidence="2 3" key="1">
    <citation type="submission" date="2019-08" db="EMBL/GenBank/DDBJ databases">
        <title>In-depth cultivation of the pig gut microbiome towards novel bacterial diversity and tailored functional studies.</title>
        <authorList>
            <person name="Wylensek D."/>
            <person name="Hitch T.C.A."/>
            <person name="Clavel T."/>
        </authorList>
    </citation>
    <scope>NUCLEOTIDE SEQUENCE [LARGE SCALE GENOMIC DNA]</scope>
    <source>
        <strain evidence="2 3">LKV-178-WT-2A</strain>
    </source>
</reference>
<evidence type="ECO:0000313" key="3">
    <source>
        <dbReference type="Proteomes" id="UP000438914"/>
    </source>
</evidence>
<dbReference type="EMBL" id="VUNG01000021">
    <property type="protein sequence ID" value="MST84799.1"/>
    <property type="molecule type" value="Genomic_DNA"/>
</dbReference>
<protein>
    <submittedName>
        <fullName evidence="2">Uncharacterized protein</fullName>
    </submittedName>
</protein>
<sequence length="558" mass="61555">MATSRQPDIFTTRVVPIMNKVRDELNRLKAEESARHNASYRMLMAGAAGPDGGMAAMDCYRSQVNYTGKWNTKTVEDYISMVKAELKRQHITVDAVMEKKMVDHLIKEQIPKSTAEYITRKAMEGTLFYIPNRSRESAMQNHINKEAEKKYNPSFVEQAAASIGSWIVNAATTMGVGGLLGQAAIDVGVEAVDRVGSGQQKDYLEKQRKLGRQEVAAANRRKAAIPQWMFSQMGFNEIAYATDKQLAIALKWATDNAKTYRSKVTKALDAGERTVKAIGRTSTMSAAAATYRAMEYEAFAKAIRNEQGSRRSGRDAVSYKNIAEAEETVPLQENAPQPTDDSQQPSQQQPSQQPSSQQLSTGDYTGWNALLGNIGLDGMGDTFNHLGFTLAMLPDMLLGVLTGKTKSIGLNQQTMVPLASLLAGTFASNPLMKFPLMLYGGASLFNTAGQEALAEQRKNQSNATRFKRYDDEPLDKRLCNPQIEGNVLLVDIDRVPRIVTLPVKVVEAYQSGALPLNTLANRILAKVDETAMGNRQTIERAADSYEQSQERSQTRGIR</sequence>
<comment type="caution">
    <text evidence="2">The sequence shown here is derived from an EMBL/GenBank/DDBJ whole genome shotgun (WGS) entry which is preliminary data.</text>
</comment>
<keyword evidence="3" id="KW-1185">Reference proteome</keyword>
<accession>A0A7K0KG09</accession>
<evidence type="ECO:0000256" key="1">
    <source>
        <dbReference type="SAM" id="MobiDB-lite"/>
    </source>
</evidence>
<evidence type="ECO:0000313" key="2">
    <source>
        <dbReference type="EMBL" id="MST84799.1"/>
    </source>
</evidence>
<proteinExistence type="predicted"/>
<gene>
    <name evidence="2" type="ORF">FYJ73_08990</name>
</gene>
<feature type="region of interest" description="Disordered" evidence="1">
    <location>
        <begin position="538"/>
        <end position="558"/>
    </location>
</feature>
<dbReference type="RefSeq" id="WP_154534373.1">
    <property type="nucleotide sequence ID" value="NZ_VUNG01000021.1"/>
</dbReference>
<dbReference type="AlphaFoldDB" id="A0A7K0KG09"/>
<feature type="compositionally biased region" description="Low complexity" evidence="1">
    <location>
        <begin position="336"/>
        <end position="358"/>
    </location>
</feature>
<feature type="region of interest" description="Disordered" evidence="1">
    <location>
        <begin position="328"/>
        <end position="362"/>
    </location>
</feature>
<dbReference type="Proteomes" id="UP000438914">
    <property type="component" value="Unassembled WGS sequence"/>
</dbReference>
<name>A0A7K0KG09_9BACT</name>